<dbReference type="GO" id="GO:0005789">
    <property type="term" value="C:endoplasmic reticulum membrane"/>
    <property type="evidence" value="ECO:0007669"/>
    <property type="project" value="TreeGrafter"/>
</dbReference>
<evidence type="ECO:0000259" key="4">
    <source>
        <dbReference type="PROSITE" id="PS50086"/>
    </source>
</evidence>
<dbReference type="Gene3D" id="1.10.8.1310">
    <property type="match status" value="1"/>
</dbReference>
<feature type="transmembrane region" description="Helical" evidence="3">
    <location>
        <begin position="547"/>
        <end position="565"/>
    </location>
</feature>
<organism evidence="5 6">
    <name type="scientific">Ganoderma sinense ZZ0214-1</name>
    <dbReference type="NCBI Taxonomy" id="1077348"/>
    <lineage>
        <taxon>Eukaryota</taxon>
        <taxon>Fungi</taxon>
        <taxon>Dikarya</taxon>
        <taxon>Basidiomycota</taxon>
        <taxon>Agaricomycotina</taxon>
        <taxon>Agaricomycetes</taxon>
        <taxon>Polyporales</taxon>
        <taxon>Polyporaceae</taxon>
        <taxon>Ganoderma</taxon>
    </lineage>
</organism>
<gene>
    <name evidence="5" type="ORF">GSI_14507</name>
</gene>
<evidence type="ECO:0000256" key="2">
    <source>
        <dbReference type="SAM" id="MobiDB-lite"/>
    </source>
</evidence>
<dbReference type="EMBL" id="AYKW01000068">
    <property type="protein sequence ID" value="PIL23198.1"/>
    <property type="molecule type" value="Genomic_DNA"/>
</dbReference>
<dbReference type="InterPro" id="IPR045913">
    <property type="entry name" value="TBC20/Gyp8-like"/>
</dbReference>
<dbReference type="Pfam" id="PF00566">
    <property type="entry name" value="RabGAP-TBC"/>
    <property type="match status" value="1"/>
</dbReference>
<reference evidence="5 6" key="1">
    <citation type="journal article" date="2015" name="Sci. Rep.">
        <title>Chromosome-level genome map provides insights into diverse defense mechanisms in the medicinal fungus Ganoderma sinense.</title>
        <authorList>
            <person name="Zhu Y."/>
            <person name="Xu J."/>
            <person name="Sun C."/>
            <person name="Zhou S."/>
            <person name="Xu H."/>
            <person name="Nelson D.R."/>
            <person name="Qian J."/>
            <person name="Song J."/>
            <person name="Luo H."/>
            <person name="Xiang L."/>
            <person name="Li Y."/>
            <person name="Xu Z."/>
            <person name="Ji A."/>
            <person name="Wang L."/>
            <person name="Lu S."/>
            <person name="Hayward A."/>
            <person name="Sun W."/>
            <person name="Li X."/>
            <person name="Schwartz D.C."/>
            <person name="Wang Y."/>
            <person name="Chen S."/>
        </authorList>
    </citation>
    <scope>NUCLEOTIDE SEQUENCE [LARGE SCALE GENOMIC DNA]</scope>
    <source>
        <strain evidence="5 6">ZZ0214-1</strain>
    </source>
</reference>
<feature type="region of interest" description="Disordered" evidence="2">
    <location>
        <begin position="493"/>
        <end position="533"/>
    </location>
</feature>
<dbReference type="GO" id="GO:0006888">
    <property type="term" value="P:endoplasmic reticulum to Golgi vesicle-mediated transport"/>
    <property type="evidence" value="ECO:0007669"/>
    <property type="project" value="TreeGrafter"/>
</dbReference>
<evidence type="ECO:0000313" key="5">
    <source>
        <dbReference type="EMBL" id="PIL23198.1"/>
    </source>
</evidence>
<evidence type="ECO:0000256" key="3">
    <source>
        <dbReference type="SAM" id="Phobius"/>
    </source>
</evidence>
<evidence type="ECO:0000256" key="1">
    <source>
        <dbReference type="ARBA" id="ARBA00022468"/>
    </source>
</evidence>
<feature type="compositionally biased region" description="Acidic residues" evidence="2">
    <location>
        <begin position="507"/>
        <end position="516"/>
    </location>
</feature>
<dbReference type="SUPFAM" id="SSF47923">
    <property type="entry name" value="Ypt/Rab-GAP domain of gyp1p"/>
    <property type="match status" value="2"/>
</dbReference>
<feature type="region of interest" description="Disordered" evidence="2">
    <location>
        <begin position="1"/>
        <end position="29"/>
    </location>
</feature>
<dbReference type="GO" id="GO:0005096">
    <property type="term" value="F:GTPase activator activity"/>
    <property type="evidence" value="ECO:0007669"/>
    <property type="project" value="UniProtKB-KW"/>
</dbReference>
<feature type="domain" description="Rab-GAP TBC" evidence="4">
    <location>
        <begin position="1"/>
        <end position="199"/>
    </location>
</feature>
<feature type="compositionally biased region" description="Low complexity" evidence="2">
    <location>
        <begin position="406"/>
        <end position="417"/>
    </location>
</feature>
<keyword evidence="3" id="KW-0812">Transmembrane</keyword>
<dbReference type="OrthoDB" id="206700at2759"/>
<keyword evidence="1" id="KW-0343">GTPase activation</keyword>
<comment type="caution">
    <text evidence="5">The sequence shown here is derived from an EMBL/GenBank/DDBJ whole genome shotgun (WGS) entry which is preliminary data.</text>
</comment>
<name>A0A2G8RPD9_9APHY</name>
<dbReference type="AlphaFoldDB" id="A0A2G8RPD9"/>
<feature type="region of interest" description="Disordered" evidence="2">
    <location>
        <begin position="240"/>
        <end position="268"/>
    </location>
</feature>
<keyword evidence="3" id="KW-0472">Membrane</keyword>
<dbReference type="PANTHER" id="PTHR20913:SF7">
    <property type="entry name" value="RE60063P"/>
    <property type="match status" value="1"/>
</dbReference>
<dbReference type="InterPro" id="IPR000195">
    <property type="entry name" value="Rab-GAP-TBC_dom"/>
</dbReference>
<protein>
    <recommendedName>
        <fullName evidence="4">Rab-GAP TBC domain-containing protein</fullName>
    </recommendedName>
</protein>
<feature type="compositionally biased region" description="Low complexity" evidence="2">
    <location>
        <begin position="344"/>
        <end position="353"/>
    </location>
</feature>
<keyword evidence="3" id="KW-1133">Transmembrane helix</keyword>
<proteinExistence type="predicted"/>
<feature type="compositionally biased region" description="Basic and acidic residues" evidence="2">
    <location>
        <begin position="11"/>
        <end position="29"/>
    </location>
</feature>
<dbReference type="PANTHER" id="PTHR20913">
    <property type="entry name" value="TBC1 DOMAIN FAMILY MEMBER 20/GTPASE"/>
    <property type="match status" value="1"/>
</dbReference>
<dbReference type="Proteomes" id="UP000230002">
    <property type="component" value="Unassembled WGS sequence"/>
</dbReference>
<sequence length="607" mass="66506">MESSIWSDAGFHLEDPDKKELDGDPHADEHQIGLDTDRSFVLYPVGEQALFPRCLPTAEVPPGVAPEEVSSREKLQTALNRLIVSLFRRRPRLHYFQGYHDIVSVVFLTLPNDLHLPVVEKLSLHRVRDSMGTSLEPVVGLLRVLKRLLQLVDPEFAEALDRTAPLPYYALSYLLTLFSHDVPTLPLIQHIFDYLLCRPPIAVVYLAAALTLTRRQEVQAFEEEGEDGMVHSLLTVLPDLYEEGDDPPQPLMEEKPSVPQDPPADSDLEPQMETFERVESAEANVPAAALPVLDGLDQADLDASTEVSMELSEAEVSKERAWSVDASTDGGSETLVDADEPVQTTDGTSTPATPSSPEPKALPEPSEPYQLSSDGEREKVPLLAPADAASEQASLLSPPSEDEKPTPASASSSARMPSPSPPPRRDPRPRRPRVSLTALLTEADALMRQYPPTHPDVALRTVMGPQSVVHTWAERARDLPSDDDAERMVDRPELVVCPPPPPSPLPSEDEGEEWEKEEVGKKRGRGRGRKKLRKPRRLRDVIVQRRTMVAGAVLVLGVAVAVYGLSGGLPSGNGHGGQRAAWRKMGKMLGGLVGVGERVFDGLRDAL</sequence>
<dbReference type="InterPro" id="IPR035969">
    <property type="entry name" value="Rab-GAP_TBC_sf"/>
</dbReference>
<evidence type="ECO:0000313" key="6">
    <source>
        <dbReference type="Proteomes" id="UP000230002"/>
    </source>
</evidence>
<dbReference type="Gene3D" id="1.10.472.80">
    <property type="entry name" value="Ypt/Rab-GAP domain of gyp1p, domain 3"/>
    <property type="match status" value="1"/>
</dbReference>
<dbReference type="STRING" id="1077348.A0A2G8RPD9"/>
<accession>A0A2G8RPD9</accession>
<feature type="compositionally biased region" description="Basic residues" evidence="2">
    <location>
        <begin position="522"/>
        <end position="533"/>
    </location>
</feature>
<keyword evidence="6" id="KW-1185">Reference proteome</keyword>
<dbReference type="PROSITE" id="PS50086">
    <property type="entry name" value="TBC_RABGAP"/>
    <property type="match status" value="1"/>
</dbReference>
<feature type="compositionally biased region" description="Pro residues" evidence="2">
    <location>
        <begin position="354"/>
        <end position="366"/>
    </location>
</feature>
<feature type="region of interest" description="Disordered" evidence="2">
    <location>
        <begin position="312"/>
        <end position="436"/>
    </location>
</feature>